<dbReference type="EMBL" id="CP042344">
    <property type="protein sequence ID" value="QEA13100.1"/>
    <property type="molecule type" value="Genomic_DNA"/>
</dbReference>
<evidence type="ECO:0008006" key="4">
    <source>
        <dbReference type="Google" id="ProtNLM"/>
    </source>
</evidence>
<dbReference type="KEGG" id="cof:FOZ74_08675"/>
<dbReference type="Proteomes" id="UP000321199">
    <property type="component" value="Chromosome"/>
</dbReference>
<evidence type="ECO:0000256" key="1">
    <source>
        <dbReference type="SAM" id="MobiDB-lite"/>
    </source>
</evidence>
<sequence>MPRSDRDAGHTDALTRTLPASPAPAPMADRLPLARRTLLRGALLGAVASVATACGGGSDGQEGGDSLSDPRALQPLDPEIGHDEDGYQHQQGRHTLPPVQPRSNELLAQPTEGLSFRVRVAMGAELLASAPVRVLDIHGAQVDEGSTDADGVYASAQTGRRFLLAEARTAEGLLYGLEYNGGVKINPVIDVNLAGTLLYKVFQRLSVDTSQVEFVINDFLGLEYSTNLSDIDPFDTGLDQEALRQQARDSGLRVADYLDRLADAVVRMLDAEEGDEALAPTPALQGQALVRKATSACPPPPDFGPWAQEIPIEVGRELAEFWSAAGKAVLGMAFAKAMALTGTDFLEPGLNFILDRALPTDDPVQKALATMQVELSRIASKVDEIASMVSMAEHKRALDRVIGVFTEFNALIELIQERRRRHVGATTAEQDQLYKDYVLEQSRRLIVLYPRLMEAHQLFVGLGPVGNDGVLYRWCTVFRKKKYYTAVVEKQYNDLLDWYALWNARICNYLFDAYATVQQLGGQRDADQVALMREQLQRQTLAIERLRPQRLLSAKLFIDVQFQLAWVGGCNQPARLPEMVPEDVWYPRDVPWGPRDFKLGRLMRVQYDAPCVDSASALADASITDALVQAFEWRLPTKKNMDDSFGDYIKHGYLAEFNSPTRYFNWHAFAEHCAIPSVVCFFREDAPRTPLAVILRNDMGPRAVGSWIATWTFRAAQYDLGTLQSSYTALEYIGKNNPHYPVPHFFPVADVPVALQKTLLPWRVYEEQIGALRAGVH</sequence>
<dbReference type="AlphaFoldDB" id="A0A5B8RUD5"/>
<proteinExistence type="predicted"/>
<dbReference type="OrthoDB" id="8678431at2"/>
<feature type="region of interest" description="Disordered" evidence="1">
    <location>
        <begin position="1"/>
        <end position="27"/>
    </location>
</feature>
<protein>
    <recommendedName>
        <fullName evidence="4">DUF3160 domain-containing protein</fullName>
    </recommendedName>
</protein>
<name>A0A5B8RUD5_9BURK</name>
<accession>A0A5B8RUD5</accession>
<evidence type="ECO:0000313" key="2">
    <source>
        <dbReference type="EMBL" id="QEA13100.1"/>
    </source>
</evidence>
<organism evidence="2 3">
    <name type="scientific">Comamonas flocculans</name>
    <dbReference type="NCBI Taxonomy" id="2597701"/>
    <lineage>
        <taxon>Bacteria</taxon>
        <taxon>Pseudomonadati</taxon>
        <taxon>Pseudomonadota</taxon>
        <taxon>Betaproteobacteria</taxon>
        <taxon>Burkholderiales</taxon>
        <taxon>Comamonadaceae</taxon>
        <taxon>Comamonas</taxon>
    </lineage>
</organism>
<feature type="region of interest" description="Disordered" evidence="1">
    <location>
        <begin position="56"/>
        <end position="101"/>
    </location>
</feature>
<dbReference type="RefSeq" id="WP_146912693.1">
    <property type="nucleotide sequence ID" value="NZ_CP042344.1"/>
</dbReference>
<keyword evidence="3" id="KW-1185">Reference proteome</keyword>
<evidence type="ECO:0000313" key="3">
    <source>
        <dbReference type="Proteomes" id="UP000321199"/>
    </source>
</evidence>
<gene>
    <name evidence="2" type="ORF">FOZ74_08675</name>
</gene>
<feature type="compositionally biased region" description="Basic and acidic residues" evidence="1">
    <location>
        <begin position="1"/>
        <end position="10"/>
    </location>
</feature>
<reference evidence="2 3" key="1">
    <citation type="submission" date="2019-07" db="EMBL/GenBank/DDBJ databases">
        <title>Complete genome sequence of Comamonas sp. NLF 7-7 isolated from livestock.</title>
        <authorList>
            <person name="Kim D.H."/>
            <person name="Kim J.G."/>
        </authorList>
    </citation>
    <scope>NUCLEOTIDE SEQUENCE [LARGE SCALE GENOMIC DNA]</scope>
    <source>
        <strain evidence="2 3">NLF 7-7</strain>
    </source>
</reference>